<feature type="domain" description="Nitroreductase" evidence="9">
    <location>
        <begin position="6"/>
        <end position="163"/>
    </location>
</feature>
<dbReference type="Gene3D" id="3.40.109.10">
    <property type="entry name" value="NADH Oxidase"/>
    <property type="match status" value="1"/>
</dbReference>
<dbReference type="InterPro" id="IPR026021">
    <property type="entry name" value="YdjA-like"/>
</dbReference>
<dbReference type="EMBL" id="QGEG01000001">
    <property type="protein sequence ID" value="PWL39452.1"/>
    <property type="molecule type" value="Genomic_DNA"/>
</dbReference>
<evidence type="ECO:0000256" key="6">
    <source>
        <dbReference type="ARBA" id="ARBA00023027"/>
    </source>
</evidence>
<dbReference type="SUPFAM" id="SSF55469">
    <property type="entry name" value="FMN-dependent nitroreductase-like"/>
    <property type="match status" value="1"/>
</dbReference>
<evidence type="ECO:0000256" key="3">
    <source>
        <dbReference type="ARBA" id="ARBA00022643"/>
    </source>
</evidence>
<evidence type="ECO:0000256" key="8">
    <source>
        <dbReference type="PIRSR" id="PIRSR000232-1"/>
    </source>
</evidence>
<name>A0A316KZ07_9FLAO</name>
<evidence type="ECO:0000256" key="7">
    <source>
        <dbReference type="PIRNR" id="PIRNR000232"/>
    </source>
</evidence>
<dbReference type="Pfam" id="PF00881">
    <property type="entry name" value="Nitroreductase"/>
    <property type="match status" value="1"/>
</dbReference>
<evidence type="ECO:0000256" key="2">
    <source>
        <dbReference type="ARBA" id="ARBA00022630"/>
    </source>
</evidence>
<dbReference type="OrthoDB" id="9804207at2"/>
<evidence type="ECO:0000256" key="4">
    <source>
        <dbReference type="ARBA" id="ARBA00022857"/>
    </source>
</evidence>
<keyword evidence="6 7" id="KW-0520">NAD</keyword>
<comment type="similarity">
    <text evidence="1 7">Belongs to the nitroreductase family.</text>
</comment>
<evidence type="ECO:0000259" key="9">
    <source>
        <dbReference type="Pfam" id="PF00881"/>
    </source>
</evidence>
<organism evidence="10 11">
    <name type="scientific">Flagellimonas aquimarina</name>
    <dbReference type="NCBI Taxonomy" id="2201895"/>
    <lineage>
        <taxon>Bacteria</taxon>
        <taxon>Pseudomonadati</taxon>
        <taxon>Bacteroidota</taxon>
        <taxon>Flavobacteriia</taxon>
        <taxon>Flavobacteriales</taxon>
        <taxon>Flavobacteriaceae</taxon>
        <taxon>Flagellimonas</taxon>
    </lineage>
</organism>
<keyword evidence="11" id="KW-1185">Reference proteome</keyword>
<dbReference type="AlphaFoldDB" id="A0A316KZ07"/>
<reference evidence="10 11" key="1">
    <citation type="submission" date="2018-05" db="EMBL/GenBank/DDBJ databases">
        <title>Complete genome sequence of Flagellimonas aquimarina ECD12 isolated from seaweed Ecklonia cava.</title>
        <authorList>
            <person name="Choi S."/>
            <person name="Seong C."/>
        </authorList>
    </citation>
    <scope>NUCLEOTIDE SEQUENCE [LARGE SCALE GENOMIC DNA]</scope>
    <source>
        <strain evidence="10 11">ECD12</strain>
    </source>
</reference>
<proteinExistence type="inferred from homology"/>
<keyword evidence="4 7" id="KW-0521">NADP</keyword>
<dbReference type="PANTHER" id="PTHR43821">
    <property type="entry name" value="NAD(P)H NITROREDUCTASE YDJA-RELATED"/>
    <property type="match status" value="1"/>
</dbReference>
<comment type="cofactor">
    <cofactor evidence="8">
        <name>FMN</name>
        <dbReference type="ChEBI" id="CHEBI:58210"/>
    </cofactor>
    <text evidence="8">Binds 1 FMN per subunit.</text>
</comment>
<feature type="binding site" description="in other chain" evidence="8">
    <location>
        <begin position="9"/>
        <end position="11"/>
    </location>
    <ligand>
        <name>FMN</name>
        <dbReference type="ChEBI" id="CHEBI:58210"/>
        <note>ligand shared between dimeric partners</note>
    </ligand>
</feature>
<sequence>MTFDLIKKRRSVFPVQYNDKPISKEIIEKLLEAANWAPTHKKTEPWRFKVLMGDKKRALGNFLSDKYQEVDPKPKQIKIKKLQDNPVRSGAVIAICMQRDPNECIPEWEELAATAMAVQNMWLCCTEIGIGCYWSSPGLIEYMDEFFNLKEGEKCLGFLYMGYYDNPVEPSTRTPIEEKTEWLD</sequence>
<dbReference type="EC" id="1.-.-.-" evidence="7"/>
<dbReference type="RefSeq" id="WP_109659355.1">
    <property type="nucleotide sequence ID" value="NZ_QGEG01000001.1"/>
</dbReference>
<feature type="binding site" description="in other chain" evidence="8">
    <location>
        <begin position="134"/>
        <end position="136"/>
    </location>
    <ligand>
        <name>FMN</name>
        <dbReference type="ChEBI" id="CHEBI:58210"/>
        <note>ligand shared between dimeric partners</note>
    </ligand>
</feature>
<evidence type="ECO:0000313" key="10">
    <source>
        <dbReference type="EMBL" id="PWL39452.1"/>
    </source>
</evidence>
<dbReference type="CDD" id="cd02135">
    <property type="entry name" value="YdjA-like"/>
    <property type="match status" value="1"/>
</dbReference>
<comment type="caution">
    <text evidence="10">The sequence shown here is derived from an EMBL/GenBank/DDBJ whole genome shotgun (WGS) entry which is preliminary data.</text>
</comment>
<protein>
    <recommendedName>
        <fullName evidence="7">Putative NAD(P)H nitroreductase</fullName>
        <ecNumber evidence="7">1.-.-.-</ecNumber>
    </recommendedName>
</protein>
<gene>
    <name evidence="10" type="ORF">DKG77_01035</name>
</gene>
<evidence type="ECO:0000256" key="1">
    <source>
        <dbReference type="ARBA" id="ARBA00007118"/>
    </source>
</evidence>
<dbReference type="PIRSF" id="PIRSF000232">
    <property type="entry name" value="YdjA"/>
    <property type="match status" value="1"/>
</dbReference>
<dbReference type="Proteomes" id="UP000245762">
    <property type="component" value="Unassembled WGS sequence"/>
</dbReference>
<keyword evidence="2 7" id="KW-0285">Flavoprotein</keyword>
<dbReference type="InterPro" id="IPR052530">
    <property type="entry name" value="NAD(P)H_nitroreductase"/>
</dbReference>
<dbReference type="GO" id="GO:0016491">
    <property type="term" value="F:oxidoreductase activity"/>
    <property type="evidence" value="ECO:0007669"/>
    <property type="project" value="UniProtKB-UniRule"/>
</dbReference>
<dbReference type="InterPro" id="IPR000415">
    <property type="entry name" value="Nitroreductase-like"/>
</dbReference>
<keyword evidence="5 7" id="KW-0560">Oxidoreductase</keyword>
<dbReference type="InterPro" id="IPR029479">
    <property type="entry name" value="Nitroreductase"/>
</dbReference>
<keyword evidence="3 7" id="KW-0288">FMN</keyword>
<accession>A0A316KZ07</accession>
<evidence type="ECO:0000256" key="5">
    <source>
        <dbReference type="ARBA" id="ARBA00023002"/>
    </source>
</evidence>
<feature type="binding site" evidence="8">
    <location>
        <position position="40"/>
    </location>
    <ligand>
        <name>FMN</name>
        <dbReference type="ChEBI" id="CHEBI:58210"/>
        <note>ligand shared between dimeric partners</note>
    </ligand>
</feature>
<dbReference type="PANTHER" id="PTHR43821:SF1">
    <property type="entry name" value="NAD(P)H NITROREDUCTASE YDJA-RELATED"/>
    <property type="match status" value="1"/>
</dbReference>
<evidence type="ECO:0000313" key="11">
    <source>
        <dbReference type="Proteomes" id="UP000245762"/>
    </source>
</evidence>